<dbReference type="GeneID" id="24842787"/>
<keyword evidence="4 6" id="KW-1133">Transmembrane helix</keyword>
<feature type="transmembrane region" description="Helical" evidence="6">
    <location>
        <begin position="284"/>
        <end position="304"/>
    </location>
</feature>
<evidence type="ECO:0000256" key="2">
    <source>
        <dbReference type="ARBA" id="ARBA00022475"/>
    </source>
</evidence>
<evidence type="ECO:0000256" key="1">
    <source>
        <dbReference type="ARBA" id="ARBA00004651"/>
    </source>
</evidence>
<dbReference type="Pfam" id="PF07690">
    <property type="entry name" value="MFS_1"/>
    <property type="match status" value="1"/>
</dbReference>
<feature type="transmembrane region" description="Helical" evidence="6">
    <location>
        <begin position="38"/>
        <end position="61"/>
    </location>
</feature>
<dbReference type="AlphaFoldDB" id="A0A075LVA0"/>
<dbReference type="OrthoDB" id="29061at2157"/>
<name>A0A075LVA0_9EURY</name>
<dbReference type="GO" id="GO:0022857">
    <property type="term" value="F:transmembrane transporter activity"/>
    <property type="evidence" value="ECO:0007669"/>
    <property type="project" value="InterPro"/>
</dbReference>
<feature type="transmembrane region" description="Helical" evidence="6">
    <location>
        <begin position="316"/>
        <end position="335"/>
    </location>
</feature>
<dbReference type="RefSeq" id="WP_048165563.1">
    <property type="nucleotide sequence ID" value="NZ_CP006019.1"/>
</dbReference>
<evidence type="ECO:0000256" key="3">
    <source>
        <dbReference type="ARBA" id="ARBA00022692"/>
    </source>
</evidence>
<feature type="transmembrane region" description="Helical" evidence="6">
    <location>
        <begin position="101"/>
        <end position="119"/>
    </location>
</feature>
<dbReference type="EMBL" id="CP006019">
    <property type="protein sequence ID" value="AIF70071.1"/>
    <property type="molecule type" value="Genomic_DNA"/>
</dbReference>
<gene>
    <name evidence="8" type="ORF">PAP_08425</name>
</gene>
<dbReference type="Proteomes" id="UP000027981">
    <property type="component" value="Chromosome"/>
</dbReference>
<keyword evidence="3 6" id="KW-0812">Transmembrane</keyword>
<feature type="transmembrane region" description="Helical" evidence="6">
    <location>
        <begin position="347"/>
        <end position="364"/>
    </location>
</feature>
<reference evidence="9" key="1">
    <citation type="submission" date="2013-06" db="EMBL/GenBank/DDBJ databases">
        <title>Complete Genome Sequence of Hyperthermophilic Palaeococcus pacificus DY20341T, Isolated from a Deep-Sea Hydrothermal Sediments.</title>
        <authorList>
            <person name="Zeng X."/>
            <person name="Shao Z."/>
        </authorList>
    </citation>
    <scope>NUCLEOTIDE SEQUENCE [LARGE SCALE GENOMIC DNA]</scope>
    <source>
        <strain evidence="9">DY20341</strain>
    </source>
</reference>
<evidence type="ECO:0000256" key="4">
    <source>
        <dbReference type="ARBA" id="ARBA00022989"/>
    </source>
</evidence>
<feature type="transmembrane region" description="Helical" evidence="6">
    <location>
        <begin position="235"/>
        <end position="254"/>
    </location>
</feature>
<dbReference type="HOGENOM" id="CLU_001265_5_1_2"/>
<dbReference type="InterPro" id="IPR036259">
    <property type="entry name" value="MFS_trans_sf"/>
</dbReference>
<dbReference type="PANTHER" id="PTHR43124">
    <property type="entry name" value="PURINE EFFLUX PUMP PBUE"/>
    <property type="match status" value="1"/>
</dbReference>
<keyword evidence="2" id="KW-1003">Cell membrane</keyword>
<evidence type="ECO:0000256" key="5">
    <source>
        <dbReference type="ARBA" id="ARBA00023136"/>
    </source>
</evidence>
<evidence type="ECO:0000259" key="7">
    <source>
        <dbReference type="PROSITE" id="PS50850"/>
    </source>
</evidence>
<keyword evidence="9" id="KW-1185">Reference proteome</keyword>
<feature type="transmembrane region" description="Helical" evidence="6">
    <location>
        <begin position="200"/>
        <end position="223"/>
    </location>
</feature>
<sequence>MKKNHFLLGLLSLGWIFNYAHRMAIPPLIPIIKSELGISNAQAGLLMTSLLLPYALIQVPAGYMGDRIGRKRLVVISIFGYSIASAFMIFTRHYWHLLAVRALYGFFAGLYYAPATALISEIYGRKKGSALGIFMVGPPIGSGIAPLIVVPIALALEWRYAFLVLSIMSALIGLALIIAVKGEVHEVDNPKLLIPKHVFWLSLMNFIVLAAFFGILTFLPDFFVNNGRSLEESSLYFSILSIVGIFGSLIGGALYDRFKKVSMMVALMFNALLSLALAKTALPVIVPILGIFFYAVGPIVTAYTSELASDENRGSVMGFVNMMGFFGATVGPYFLGLLIDRLGYEKAFYTIPLMYTISIGLIWLEKNKK</sequence>
<dbReference type="SUPFAM" id="SSF103473">
    <property type="entry name" value="MFS general substrate transporter"/>
    <property type="match status" value="1"/>
</dbReference>
<dbReference type="PROSITE" id="PS00216">
    <property type="entry name" value="SUGAR_TRANSPORT_1"/>
    <property type="match status" value="1"/>
</dbReference>
<dbReference type="GO" id="GO:0005886">
    <property type="term" value="C:plasma membrane"/>
    <property type="evidence" value="ECO:0007669"/>
    <property type="project" value="UniProtKB-SubCell"/>
</dbReference>
<feature type="transmembrane region" description="Helical" evidence="6">
    <location>
        <begin position="131"/>
        <end position="154"/>
    </location>
</feature>
<accession>A0A075LVA0</accession>
<dbReference type="InterPro" id="IPR020846">
    <property type="entry name" value="MFS_dom"/>
</dbReference>
<keyword evidence="5 6" id="KW-0472">Membrane</keyword>
<evidence type="ECO:0000313" key="9">
    <source>
        <dbReference type="Proteomes" id="UP000027981"/>
    </source>
</evidence>
<dbReference type="InterPro" id="IPR050189">
    <property type="entry name" value="MFS_Efflux_Transporters"/>
</dbReference>
<proteinExistence type="predicted"/>
<organism evidence="8 9">
    <name type="scientific">Palaeococcus pacificus DY20341</name>
    <dbReference type="NCBI Taxonomy" id="1343739"/>
    <lineage>
        <taxon>Archaea</taxon>
        <taxon>Methanobacteriati</taxon>
        <taxon>Methanobacteriota</taxon>
        <taxon>Thermococci</taxon>
        <taxon>Thermococcales</taxon>
        <taxon>Thermococcaceae</taxon>
        <taxon>Palaeococcus</taxon>
    </lineage>
</organism>
<dbReference type="PANTHER" id="PTHR43124:SF3">
    <property type="entry name" value="CHLORAMPHENICOL EFFLUX PUMP RV0191"/>
    <property type="match status" value="1"/>
</dbReference>
<dbReference type="Gene3D" id="1.20.1250.20">
    <property type="entry name" value="MFS general substrate transporter like domains"/>
    <property type="match status" value="2"/>
</dbReference>
<evidence type="ECO:0000313" key="8">
    <source>
        <dbReference type="EMBL" id="AIF70071.1"/>
    </source>
</evidence>
<dbReference type="InterPro" id="IPR011701">
    <property type="entry name" value="MFS"/>
</dbReference>
<feature type="domain" description="Major facilitator superfamily (MFS) profile" evidence="7">
    <location>
        <begin position="7"/>
        <end position="369"/>
    </location>
</feature>
<protein>
    <submittedName>
        <fullName evidence="8">Transport membrane protein</fullName>
    </submittedName>
</protein>
<dbReference type="KEGG" id="ppac:PAP_08425"/>
<evidence type="ECO:0000256" key="6">
    <source>
        <dbReference type="SAM" id="Phobius"/>
    </source>
</evidence>
<dbReference type="InterPro" id="IPR005829">
    <property type="entry name" value="Sugar_transporter_CS"/>
</dbReference>
<reference evidence="8 9" key="2">
    <citation type="journal article" date="2015" name="Genome Announc.">
        <title>Complete Genome Sequence of Hyperthermophilic Piezophilic Archaeon Palaeococcus pacificus DY20341T, Isolated from Deep-Sea Hydrothermal Sediments.</title>
        <authorList>
            <person name="Zeng X."/>
            <person name="Jebbar M."/>
            <person name="Shao Z."/>
        </authorList>
    </citation>
    <scope>NUCLEOTIDE SEQUENCE [LARGE SCALE GENOMIC DNA]</scope>
    <source>
        <strain evidence="8 9">DY20341</strain>
    </source>
</reference>
<dbReference type="STRING" id="1343739.PAP_08425"/>
<feature type="transmembrane region" description="Helical" evidence="6">
    <location>
        <begin position="73"/>
        <end position="95"/>
    </location>
</feature>
<comment type="subcellular location">
    <subcellularLocation>
        <location evidence="1">Cell membrane</location>
        <topology evidence="1">Multi-pass membrane protein</topology>
    </subcellularLocation>
</comment>
<dbReference type="PROSITE" id="PS50850">
    <property type="entry name" value="MFS"/>
    <property type="match status" value="1"/>
</dbReference>
<dbReference type="eggNOG" id="arCOG00130">
    <property type="taxonomic scope" value="Archaea"/>
</dbReference>
<feature type="transmembrane region" description="Helical" evidence="6">
    <location>
        <begin position="160"/>
        <end position="180"/>
    </location>
</feature>